<evidence type="ECO:0000313" key="2">
    <source>
        <dbReference type="Proteomes" id="UP000054230"/>
    </source>
</evidence>
<comment type="caution">
    <text evidence="1">The sequence shown here is derived from an EMBL/GenBank/DDBJ whole genome shotgun (WGS) entry which is preliminary data.</text>
</comment>
<gene>
    <name evidence="1" type="ORF">LMG8520_2385</name>
</gene>
<dbReference type="EMBL" id="LKLP01000119">
    <property type="protein sequence ID" value="KSU05799.1"/>
    <property type="molecule type" value="Genomic_DNA"/>
</dbReference>
<dbReference type="PATRIC" id="fig|1360.106.peg.1142"/>
<dbReference type="RefSeq" id="WP_058210475.1">
    <property type="nucleotide sequence ID" value="NZ_LKLP01000119.1"/>
</dbReference>
<sequence length="214" mass="24444">MKRKKILLIQLIVLATSLILIILSAWNVRQNISKYQGLKSESKVASQRVESIKKDYLKSQKQLEEKINLQVNSDNELVREIANHNNNYSIMTSLSTEFFKVYFTWTDINSYQNRPNELKNTISDSLFNNKSIFDDGKDNTGGDYIKALGLKSEFESSEVSVIDDESAIVKVQYEGGKDSKDAKSTSTRFYLVNYDISNQKIENIKAVFSKNIVS</sequence>
<dbReference type="Proteomes" id="UP000054230">
    <property type="component" value="Unassembled WGS sequence"/>
</dbReference>
<name>A0A0V8CX09_LACLL</name>
<dbReference type="AlphaFoldDB" id="A0A0V8CX09"/>
<organism evidence="1 2">
    <name type="scientific">Lactococcus lactis subsp. lactis</name>
    <name type="common">Streptococcus lactis</name>
    <dbReference type="NCBI Taxonomy" id="1360"/>
    <lineage>
        <taxon>Bacteria</taxon>
        <taxon>Bacillati</taxon>
        <taxon>Bacillota</taxon>
        <taxon>Bacilli</taxon>
        <taxon>Lactobacillales</taxon>
        <taxon>Streptococcaceae</taxon>
        <taxon>Lactococcus</taxon>
    </lineage>
</organism>
<proteinExistence type="predicted"/>
<evidence type="ECO:0000313" key="1">
    <source>
        <dbReference type="EMBL" id="KSU05799.1"/>
    </source>
</evidence>
<protein>
    <submittedName>
        <fullName evidence="1">Uncharacterized protein</fullName>
    </submittedName>
</protein>
<accession>A0A0V8CX09</accession>
<reference evidence="2" key="1">
    <citation type="submission" date="2015-10" db="EMBL/GenBank/DDBJ databases">
        <title>Draft Genome Sequences of 11 Lactococcus lactis subspecies cremoris strains.</title>
        <authorList>
            <person name="Wels M."/>
            <person name="Backus L."/>
            <person name="Boekhorst J."/>
            <person name="Dijkstra A."/>
            <person name="Beerthuizen M."/>
            <person name="Kelly W."/>
            <person name="Siezen R."/>
            <person name="Bachmann H."/>
            <person name="Van Hijum S."/>
        </authorList>
    </citation>
    <scope>NUCLEOTIDE SEQUENCE [LARGE SCALE GENOMIC DNA]</scope>
    <source>
        <strain evidence="2">LMG8520</strain>
    </source>
</reference>